<comment type="caution">
    <text evidence="6">The sequence shown here is derived from an EMBL/GenBank/DDBJ whole genome shotgun (WGS) entry which is preliminary data.</text>
</comment>
<dbReference type="PRINTS" id="PR00039">
    <property type="entry name" value="HTHLYSR"/>
</dbReference>
<accession>A0ABT2UW95</accession>
<keyword evidence="7" id="KW-1185">Reference proteome</keyword>
<feature type="domain" description="HTH lysR-type" evidence="5">
    <location>
        <begin position="1"/>
        <end position="58"/>
    </location>
</feature>
<dbReference type="Proteomes" id="UP001652395">
    <property type="component" value="Unassembled WGS sequence"/>
</dbReference>
<dbReference type="InterPro" id="IPR036388">
    <property type="entry name" value="WH-like_DNA-bd_sf"/>
</dbReference>
<dbReference type="Pfam" id="PF00126">
    <property type="entry name" value="HTH_1"/>
    <property type="match status" value="1"/>
</dbReference>
<keyword evidence="4" id="KW-0804">Transcription</keyword>
<sequence>MLDFRIETFLAACRHMNFTAAAEELHITQPAVSQHIRFLEKKYGAELFVRDGKRLELTRAGEILKRTMITMENHQRAMEKRMRESGNAVRTLTMGVTMTIGEYAVTGPLARYLNLHPDVNVCLRFGNTDRLLEALRAGEMDLALSEGYIRSEEFDTELFRREWYIPVCAAGHALPAGKQKLKDLLGERLILREKGSGSRKILERNLAARNLKISDFIHYAEVENIHTMVSLLVRDCGIAFLYEAAVEQEIRQGLLKEIRLEDFSMDHEFLFLWNKGSVFSSELKKLCEEWIQLDKDASGGR</sequence>
<dbReference type="SUPFAM" id="SSF46785">
    <property type="entry name" value="Winged helix' DNA-binding domain"/>
    <property type="match status" value="1"/>
</dbReference>
<evidence type="ECO:0000313" key="7">
    <source>
        <dbReference type="Proteomes" id="UP001652395"/>
    </source>
</evidence>
<dbReference type="PANTHER" id="PTHR30126">
    <property type="entry name" value="HTH-TYPE TRANSCRIPTIONAL REGULATOR"/>
    <property type="match status" value="1"/>
</dbReference>
<name>A0ABT2UW95_9FIRM</name>
<dbReference type="PROSITE" id="PS50931">
    <property type="entry name" value="HTH_LYSR"/>
    <property type="match status" value="1"/>
</dbReference>
<gene>
    <name evidence="6" type="ORF">OCV69_03085</name>
</gene>
<dbReference type="SUPFAM" id="SSF53850">
    <property type="entry name" value="Periplasmic binding protein-like II"/>
    <property type="match status" value="1"/>
</dbReference>
<dbReference type="PANTHER" id="PTHR30126:SF91">
    <property type="entry name" value="LYSR FAMILY TRANSCRIPTIONAL REGULATOR"/>
    <property type="match status" value="1"/>
</dbReference>
<organism evidence="6 7">
    <name type="scientific">Alitiscatomonas aceti</name>
    <dbReference type="NCBI Taxonomy" id="2981724"/>
    <lineage>
        <taxon>Bacteria</taxon>
        <taxon>Bacillati</taxon>
        <taxon>Bacillota</taxon>
        <taxon>Clostridia</taxon>
        <taxon>Lachnospirales</taxon>
        <taxon>Lachnospiraceae</taxon>
        <taxon>Alitiscatomonas</taxon>
    </lineage>
</organism>
<dbReference type="Pfam" id="PF03466">
    <property type="entry name" value="LysR_substrate"/>
    <property type="match status" value="1"/>
</dbReference>
<evidence type="ECO:0000256" key="1">
    <source>
        <dbReference type="ARBA" id="ARBA00009437"/>
    </source>
</evidence>
<reference evidence="6 7" key="1">
    <citation type="journal article" date="2021" name="ISME Commun">
        <title>Automated analysis of genomic sequences facilitates high-throughput and comprehensive description of bacteria.</title>
        <authorList>
            <person name="Hitch T.C.A."/>
        </authorList>
    </citation>
    <scope>NUCLEOTIDE SEQUENCE [LARGE SCALE GENOMIC DNA]</scope>
    <source>
        <strain evidence="7">f_CCE</strain>
    </source>
</reference>
<comment type="similarity">
    <text evidence="1">Belongs to the LysR transcriptional regulatory family.</text>
</comment>
<evidence type="ECO:0000313" key="6">
    <source>
        <dbReference type="EMBL" id="MCU6798928.1"/>
    </source>
</evidence>
<keyword evidence="3" id="KW-0238">DNA-binding</keyword>
<evidence type="ECO:0000256" key="4">
    <source>
        <dbReference type="ARBA" id="ARBA00023163"/>
    </source>
</evidence>
<proteinExistence type="inferred from homology"/>
<dbReference type="InterPro" id="IPR036390">
    <property type="entry name" value="WH_DNA-bd_sf"/>
</dbReference>
<dbReference type="Gene3D" id="1.10.10.10">
    <property type="entry name" value="Winged helix-like DNA-binding domain superfamily/Winged helix DNA-binding domain"/>
    <property type="match status" value="1"/>
</dbReference>
<dbReference type="InterPro" id="IPR000847">
    <property type="entry name" value="LysR_HTH_N"/>
</dbReference>
<protein>
    <submittedName>
        <fullName evidence="6">LysR family transcriptional regulator</fullName>
    </submittedName>
</protein>
<dbReference type="RefSeq" id="WP_158357501.1">
    <property type="nucleotide sequence ID" value="NZ_JAOQJF010000004.1"/>
</dbReference>
<dbReference type="EMBL" id="JAOQJF010000004">
    <property type="protein sequence ID" value="MCU6798928.1"/>
    <property type="molecule type" value="Genomic_DNA"/>
</dbReference>
<evidence type="ECO:0000259" key="5">
    <source>
        <dbReference type="PROSITE" id="PS50931"/>
    </source>
</evidence>
<dbReference type="Gene3D" id="3.40.190.10">
    <property type="entry name" value="Periplasmic binding protein-like II"/>
    <property type="match status" value="2"/>
</dbReference>
<evidence type="ECO:0000256" key="2">
    <source>
        <dbReference type="ARBA" id="ARBA00023015"/>
    </source>
</evidence>
<dbReference type="InterPro" id="IPR005119">
    <property type="entry name" value="LysR_subst-bd"/>
</dbReference>
<evidence type="ECO:0000256" key="3">
    <source>
        <dbReference type="ARBA" id="ARBA00023125"/>
    </source>
</evidence>
<keyword evidence="2" id="KW-0805">Transcription regulation</keyword>